<keyword evidence="3" id="KW-1185">Reference proteome</keyword>
<feature type="compositionally biased region" description="Low complexity" evidence="1">
    <location>
        <begin position="187"/>
        <end position="197"/>
    </location>
</feature>
<dbReference type="EMBL" id="SDEE01000123">
    <property type="protein sequence ID" value="RXW21052.1"/>
    <property type="molecule type" value="Genomic_DNA"/>
</dbReference>
<name>A0A4Q2DPG1_9AGAR</name>
<dbReference type="OrthoDB" id="3184250at2759"/>
<comment type="caution">
    <text evidence="2">The sequence shown here is derived from an EMBL/GenBank/DDBJ whole genome shotgun (WGS) entry which is preliminary data.</text>
</comment>
<feature type="compositionally biased region" description="Basic and acidic residues" evidence="1">
    <location>
        <begin position="106"/>
        <end position="119"/>
    </location>
</feature>
<feature type="compositionally biased region" description="Acidic residues" evidence="1">
    <location>
        <begin position="90"/>
        <end position="105"/>
    </location>
</feature>
<organism evidence="2 3">
    <name type="scientific">Candolleomyces aberdarensis</name>
    <dbReference type="NCBI Taxonomy" id="2316362"/>
    <lineage>
        <taxon>Eukaryota</taxon>
        <taxon>Fungi</taxon>
        <taxon>Dikarya</taxon>
        <taxon>Basidiomycota</taxon>
        <taxon>Agaricomycotina</taxon>
        <taxon>Agaricomycetes</taxon>
        <taxon>Agaricomycetidae</taxon>
        <taxon>Agaricales</taxon>
        <taxon>Agaricineae</taxon>
        <taxon>Psathyrellaceae</taxon>
        <taxon>Candolleomyces</taxon>
    </lineage>
</organism>
<evidence type="ECO:0000313" key="3">
    <source>
        <dbReference type="Proteomes" id="UP000290288"/>
    </source>
</evidence>
<sequence>MLRRITALFNHITNLPPIFSTAEKPDLQPQVVEQPPKPRSTFDENRPKASAQNRPPPSDWEAPAPVISVPSPPNKSEIKGKKPERKVPDESETEDEADDEGDDDGPPQKKLPETEKQDDAVMASPSPSPVPSSSLSKAKAKSRVVASRSPSPQHSDPEPPQPKPPSSSAAKKPRLADPSSDDDSDAAPKPAQTAGARRGARQPVKRGGKRF</sequence>
<accession>A0A4Q2DPG1</accession>
<dbReference type="Proteomes" id="UP000290288">
    <property type="component" value="Unassembled WGS sequence"/>
</dbReference>
<gene>
    <name evidence="2" type="ORF">EST38_g4812</name>
</gene>
<protein>
    <submittedName>
        <fullName evidence="2">Uncharacterized protein</fullName>
    </submittedName>
</protein>
<dbReference type="AlphaFoldDB" id="A0A4Q2DPG1"/>
<evidence type="ECO:0000256" key="1">
    <source>
        <dbReference type="SAM" id="MobiDB-lite"/>
    </source>
</evidence>
<feature type="compositionally biased region" description="Basic residues" evidence="1">
    <location>
        <begin position="198"/>
        <end position="211"/>
    </location>
</feature>
<feature type="region of interest" description="Disordered" evidence="1">
    <location>
        <begin position="17"/>
        <end position="211"/>
    </location>
</feature>
<proteinExistence type="predicted"/>
<evidence type="ECO:0000313" key="2">
    <source>
        <dbReference type="EMBL" id="RXW21052.1"/>
    </source>
</evidence>
<feature type="compositionally biased region" description="Low complexity" evidence="1">
    <location>
        <begin position="131"/>
        <end position="154"/>
    </location>
</feature>
<reference evidence="2 3" key="1">
    <citation type="submission" date="2019-01" db="EMBL/GenBank/DDBJ databases">
        <title>Draft genome sequence of Psathyrella aberdarensis IHI B618.</title>
        <authorList>
            <person name="Buettner E."/>
            <person name="Kellner H."/>
        </authorList>
    </citation>
    <scope>NUCLEOTIDE SEQUENCE [LARGE SCALE GENOMIC DNA]</scope>
    <source>
        <strain evidence="2 3">IHI B618</strain>
    </source>
</reference>
<feature type="compositionally biased region" description="Basic and acidic residues" evidence="1">
    <location>
        <begin position="76"/>
        <end position="89"/>
    </location>
</feature>